<evidence type="ECO:0000313" key="2">
    <source>
        <dbReference type="Proteomes" id="UP000016929"/>
    </source>
</evidence>
<dbReference type="EMBL" id="KB726993">
    <property type="protein sequence ID" value="EMT63485.1"/>
    <property type="molecule type" value="Genomic_DNA"/>
</dbReference>
<accession>N1RMI7</accession>
<organism evidence="1 2">
    <name type="scientific">Fusarium oxysporum f. sp. cubense (strain race 4)</name>
    <name type="common">Panama disease fungus</name>
    <dbReference type="NCBI Taxonomy" id="2502994"/>
    <lineage>
        <taxon>Eukaryota</taxon>
        <taxon>Fungi</taxon>
        <taxon>Dikarya</taxon>
        <taxon>Ascomycota</taxon>
        <taxon>Pezizomycotina</taxon>
        <taxon>Sordariomycetes</taxon>
        <taxon>Hypocreomycetidae</taxon>
        <taxon>Hypocreales</taxon>
        <taxon>Nectriaceae</taxon>
        <taxon>Fusarium</taxon>
        <taxon>Fusarium oxysporum species complex</taxon>
    </lineage>
</organism>
<proteinExistence type="predicted"/>
<reference evidence="2" key="1">
    <citation type="submission" date="2012-09" db="EMBL/GenBank/DDBJ databases">
        <title>Genome sequencing and comparative transcriptomics of race 1 and race 4 of banana pathogen: Fusarium oxysporum f. sp. cubense.</title>
        <authorList>
            <person name="Fang X."/>
            <person name="Huang J."/>
        </authorList>
    </citation>
    <scope>NUCLEOTIDE SEQUENCE [LARGE SCALE GENOMIC DNA]</scope>
    <source>
        <strain evidence="2">race 4</strain>
    </source>
</reference>
<gene>
    <name evidence="1" type="ORF">FOC4_g10013713</name>
</gene>
<name>N1RMI7_FUSC4</name>
<dbReference type="AlphaFoldDB" id="N1RMI7"/>
<dbReference type="HOGENOM" id="CLU_2263809_0_0_1"/>
<dbReference type="Proteomes" id="UP000016929">
    <property type="component" value="Unassembled WGS sequence"/>
</dbReference>
<keyword evidence="2" id="KW-1185">Reference proteome</keyword>
<sequence length="103" mass="11970">MSIHLPANVRARKISDKPKVLLVKDAITRHAHVMQTLNQAKIIILMHCTDTSVQYGRLQHLYSFWSTPPPRLGLYRVPTILVEPSSDQSFMFRFLRIHEEFEG</sequence>
<evidence type="ECO:0000313" key="1">
    <source>
        <dbReference type="EMBL" id="EMT63485.1"/>
    </source>
</evidence>
<protein>
    <submittedName>
        <fullName evidence="1">Uncharacterized protein</fullName>
    </submittedName>
</protein>
<reference evidence="2" key="2">
    <citation type="journal article" date="2014" name="PLoS ONE">
        <title>Genome and Transcriptome Analysis of the Fungal Pathogen Fusarium oxysporum f. sp. cubense Causing Banana Vascular Wilt Disease.</title>
        <authorList>
            <person name="Guo L."/>
            <person name="Han L."/>
            <person name="Yang L."/>
            <person name="Zeng H."/>
            <person name="Fan D."/>
            <person name="Zhu Y."/>
            <person name="Feng Y."/>
            <person name="Wang G."/>
            <person name="Peng C."/>
            <person name="Jiang X."/>
            <person name="Zhou D."/>
            <person name="Ni P."/>
            <person name="Liang C."/>
            <person name="Liu L."/>
            <person name="Wang J."/>
            <person name="Mao C."/>
            <person name="Fang X."/>
            <person name="Peng M."/>
            <person name="Huang J."/>
        </authorList>
    </citation>
    <scope>NUCLEOTIDE SEQUENCE [LARGE SCALE GENOMIC DNA]</scope>
    <source>
        <strain evidence="2">race 4</strain>
    </source>
</reference>